<organism evidence="1 2">
    <name type="scientific">Kolpuevirus sp. 'frurule'</name>
    <dbReference type="NCBI Taxonomy" id="3028514"/>
    <lineage>
        <taxon>Viruses</taxon>
        <taxon>Duplodnaviria</taxon>
        <taxon>Heunggongvirae</taxon>
        <taxon>Uroviricota</taxon>
        <taxon>Caudoviricetes</taxon>
        <taxon>Crassvirales</taxon>
        <taxon>Steigviridae</taxon>
        <taxon>Asinivirinae</taxon>
        <taxon>Kolpuevirus</taxon>
    </lineage>
</organism>
<name>A0AAF0ILW4_9CAUD</name>
<accession>A0AAF0ILW4</accession>
<protein>
    <submittedName>
        <fullName evidence="1">Uncharacterized protein</fullName>
    </submittedName>
</protein>
<reference evidence="1" key="1">
    <citation type="journal article" date="2023" name="bioRxiv">
        <title>Novel crAssphage isolates exhibit conserved gene order and purifying selection of the host specificity protein.</title>
        <authorList>
            <person name="Papudeshi B."/>
            <person name="Vega A.A."/>
            <person name="Souza C."/>
            <person name="Giles S.K."/>
            <person name="Mallawaarachchi V."/>
            <person name="Roach M.J."/>
            <person name="An M."/>
            <person name="Jacobson N."/>
            <person name="McNair K."/>
            <person name="Mora M.F."/>
            <person name="Pastrana K."/>
            <person name="Leigh C."/>
            <person name="Cram C."/>
            <person name="Plewa W.S."/>
            <person name="Grigson S.R."/>
            <person name="Bouras G."/>
            <person name="Decewicz P."/>
            <person name="Luque A."/>
            <person name="Droit L."/>
            <person name="Handley S.A."/>
            <person name="Segall A.M."/>
            <person name="Dinsdale E.A."/>
            <person name="Edwards R.A."/>
        </authorList>
    </citation>
    <scope>NUCLEOTIDE SEQUENCE</scope>
    <source>
        <strain evidence="1">Bc03</strain>
    </source>
</reference>
<dbReference type="EMBL" id="OQ198718">
    <property type="protein sequence ID" value="WEY17617.1"/>
    <property type="molecule type" value="Genomic_DNA"/>
</dbReference>
<evidence type="ECO:0000313" key="2">
    <source>
        <dbReference type="Proteomes" id="UP001225300"/>
    </source>
</evidence>
<evidence type="ECO:0000313" key="1">
    <source>
        <dbReference type="EMBL" id="WEY17617.1"/>
    </source>
</evidence>
<keyword evidence="2" id="KW-1185">Reference proteome</keyword>
<proteinExistence type="predicted"/>
<sequence length="90" mass="10254">MKEKSLVKSEKNDISYGPEELKDLIIFDAVSKYKSVARAIRRGDVTKYGTIAPKRPFNNRVNTSRRAGVNSRTMNEYKKNIYGRLTGKAI</sequence>
<dbReference type="Proteomes" id="UP001225300">
    <property type="component" value="Segment"/>
</dbReference>